<protein>
    <submittedName>
        <fullName evidence="3">Uncharacterized protein</fullName>
    </submittedName>
</protein>
<name>A0ABR3BHX2_9TREE</name>
<dbReference type="EMBL" id="ATAM02000014">
    <property type="protein sequence ID" value="KAL0240305.1"/>
    <property type="molecule type" value="Genomic_DNA"/>
</dbReference>
<keyword evidence="4" id="KW-1185">Reference proteome</keyword>
<feature type="transmembrane region" description="Helical" evidence="2">
    <location>
        <begin position="923"/>
        <end position="942"/>
    </location>
</feature>
<accession>A0ABR3BHX2</accession>
<evidence type="ECO:0000313" key="3">
    <source>
        <dbReference type="EMBL" id="KAL0240305.1"/>
    </source>
</evidence>
<organism evidence="3 4">
    <name type="scientific">Cryptococcus tetragattii IND107</name>
    <dbReference type="NCBI Taxonomy" id="1296105"/>
    <lineage>
        <taxon>Eukaryota</taxon>
        <taxon>Fungi</taxon>
        <taxon>Dikarya</taxon>
        <taxon>Basidiomycota</taxon>
        <taxon>Agaricomycotina</taxon>
        <taxon>Tremellomycetes</taxon>
        <taxon>Tremellales</taxon>
        <taxon>Cryptococcaceae</taxon>
        <taxon>Cryptococcus</taxon>
        <taxon>Cryptococcus gattii species complex</taxon>
    </lineage>
</organism>
<feature type="region of interest" description="Disordered" evidence="1">
    <location>
        <begin position="390"/>
        <end position="411"/>
    </location>
</feature>
<comment type="caution">
    <text evidence="3">The sequence shown here is derived from an EMBL/GenBank/DDBJ whole genome shotgun (WGS) entry which is preliminary data.</text>
</comment>
<feature type="compositionally biased region" description="Low complexity" evidence="1">
    <location>
        <begin position="183"/>
        <end position="213"/>
    </location>
</feature>
<feature type="compositionally biased region" description="Basic and acidic residues" evidence="1">
    <location>
        <begin position="397"/>
        <end position="411"/>
    </location>
</feature>
<evidence type="ECO:0000256" key="2">
    <source>
        <dbReference type="SAM" id="Phobius"/>
    </source>
</evidence>
<feature type="compositionally biased region" description="Low complexity" evidence="1">
    <location>
        <begin position="673"/>
        <end position="682"/>
    </location>
</feature>
<proteinExistence type="predicted"/>
<evidence type="ECO:0000256" key="1">
    <source>
        <dbReference type="SAM" id="MobiDB-lite"/>
    </source>
</evidence>
<dbReference type="Proteomes" id="UP000054399">
    <property type="component" value="Unassembled WGS sequence"/>
</dbReference>
<feature type="region of interest" description="Disordered" evidence="1">
    <location>
        <begin position="665"/>
        <end position="698"/>
    </location>
</feature>
<sequence length="958" mass="105230">MPPLDHVTKRQCSFCTLFSASSNCLGTCFTEIVASLDNYHYNINIGSFNSIALSSSFVMNPALTSYRQTFGSIEHNAPVPSSPQITGRTISIFTEDKENIPPQPVFRTWNRQEKRIDPQVQPSSQPYDLSNSIIDFLATQEANFVSLETEASVPLKIERKKKHIANIKRKPVPPIYKGGKNDSITSASSNAPSSSILNTASNSSAANSSSPSPLTVAPQNELEIIQSSGSTVFPRRTVSIPSSIDHNLSSVTPLPISYSETTHTSILDGNMFSSEDEFCEDNVPARDALPGGLGSGLVNESVQSLDAMIEQQYQESGVTRETRTSLDAEANNSDQSKELDFDNREAQHQFNGTSKPVLSQPHNLSVLPGSCSFNPSVYSGADVNAQATVLTSEESEDNGRSATESDTRSNDKTVLFATPAYQFDHLRWSQEQPLKVNGIVKGDEPVKDDPSYPTPGGDNPNFAALTSKQATAIIHEITTQSATQLASHGPKTNTAGLFHLPSQSFAQAFNPGNSSPVPSFYADSHHLASSILFPPSRHQNAISRNSDELRLAERYAQRDHFSLEGDRILQNDDEYPTADTRFEDANSNSDMGSGRPHQRIKERLLLVCLVTGFVMPFSWIVGGWFLSEVVKETKNKLTDRVRGWREEILGLDDDLDSQQSDLNGFQTDAAPGNNRNNYSDVNNDARTIRPDPSDEPELDLWTPRTKLTASAANVASLPTQYRPFTSMPSLLLSTPPIAIIRNSISSPNLLGLYEPRSVMHVRERGTLEPSTLAIPLRSSTLKGMSAAPSPTPTLANPSPTIFSGHRNLVYRHHLSPYPTTISGSSLAYVPDGLGGSMVPIHHFYHPSTNGLPSTTFAPPSPARRPSFVSSTAWVLGRSVSTRIDYRNGKRNIGRFLKGSLARKKMTSWLPWAHPHPLVRANRWMVTFTFLLSWLVTTLFMLMDIKSKMNQRRMGVAEP</sequence>
<evidence type="ECO:0000313" key="4">
    <source>
        <dbReference type="Proteomes" id="UP000054399"/>
    </source>
</evidence>
<feature type="region of interest" description="Disordered" evidence="1">
    <location>
        <begin position="168"/>
        <end position="215"/>
    </location>
</feature>
<keyword evidence="2" id="KW-0472">Membrane</keyword>
<feature type="region of interest" description="Disordered" evidence="1">
    <location>
        <begin position="315"/>
        <end position="337"/>
    </location>
</feature>
<dbReference type="GeneID" id="91993410"/>
<keyword evidence="2" id="KW-1133">Transmembrane helix</keyword>
<gene>
    <name evidence="3" type="ORF">I308_106555</name>
</gene>
<reference evidence="3 4" key="2">
    <citation type="submission" date="2024-01" db="EMBL/GenBank/DDBJ databases">
        <title>Comparative genomics of Cryptococcus and Kwoniella reveals pathogenesis evolution and contrasting modes of karyotype evolution via chromosome fusion or intercentromeric recombination.</title>
        <authorList>
            <person name="Coelho M.A."/>
            <person name="David-Palma M."/>
            <person name="Shea T."/>
            <person name="Bowers K."/>
            <person name="Mcginley-Smith S."/>
            <person name="Mohammad A.W."/>
            <person name="Gnirke A."/>
            <person name="Yurkov A.M."/>
            <person name="Nowrousian M."/>
            <person name="Sun S."/>
            <person name="Cuomo C.A."/>
            <person name="Heitman J."/>
        </authorList>
    </citation>
    <scope>NUCLEOTIDE SEQUENCE [LARGE SCALE GENOMIC DNA]</scope>
    <source>
        <strain evidence="3 4">IND107</strain>
    </source>
</reference>
<keyword evidence="2" id="KW-0812">Transmembrane</keyword>
<dbReference type="RefSeq" id="XP_066610804.1">
    <property type="nucleotide sequence ID" value="XM_066760979.1"/>
</dbReference>
<reference evidence="4" key="1">
    <citation type="submission" date="2015-01" db="EMBL/GenBank/DDBJ databases">
        <title>The Genome Sequence of Cryptococcus gattii MMRL2647.</title>
        <authorList>
            <consortium name="The Broad Institute Genomics Platform"/>
            <person name="Cuomo C."/>
            <person name="Litvintseva A."/>
            <person name="Chen Y."/>
            <person name="Heitman J."/>
            <person name="Sun S."/>
            <person name="Springer D."/>
            <person name="Dromer F."/>
            <person name="Young S."/>
            <person name="Zeng Q."/>
            <person name="Gargeya S."/>
            <person name="Abouelleil A."/>
            <person name="Alvarado L."/>
            <person name="Chapman S.B."/>
            <person name="Gainer-Dewar J."/>
            <person name="Goldberg J."/>
            <person name="Griggs A."/>
            <person name="Gujja S."/>
            <person name="Hansen M."/>
            <person name="Howarth C."/>
            <person name="Imamovic A."/>
            <person name="Larimer J."/>
            <person name="Murphy C."/>
            <person name="Naylor J."/>
            <person name="Pearson M."/>
            <person name="Priest M."/>
            <person name="Roberts A."/>
            <person name="Saif S."/>
            <person name="Shea T."/>
            <person name="Sykes S."/>
            <person name="Wortman J."/>
            <person name="Nusbaum C."/>
            <person name="Birren B."/>
        </authorList>
    </citation>
    <scope>NUCLEOTIDE SEQUENCE [LARGE SCALE GENOMIC DNA]</scope>
    <source>
        <strain evidence="4">IND107</strain>
    </source>
</reference>